<sequence>MNKSLQKVEIPSNSQLRTIEKYAFANTSIECLSFPQTLCELKDGWCAGSYSLQSVTVDSNNKHFKSVDNGLLIRKSDIKSDVFDVLFFVDRRIESVTIPSSIKIIAPFAFEFSQIRNVTFSPNVTTICENAFAYCRQLQKVEIPLDSQLRTIDKYAFSRCIINSFFIPPHVTKICQQAFYACNSLHEIVIPQNSELLTIEKAAFSGSLIETLTIPSSVTELQKGCFENLANLNKVTVDPNNRYYKNYEGNEKVVLGKSDHKNDDFDVIVFVGCDIQSFAIPSNVQIIASNAFEGTNIDHIFIPPHVTKICKKAFANCSQLRMIEIPPDSKLRKIGKNAFSMTPIEKIFIPCHVTKIGSEAFYFCDNLEHIEIPDDSELQSFEPFLFTCSGVKSVTIPPIFCEFKECWSFSADVLKKVSIHQKNRYFKNHENLIVGKSDVNNDECDVLIFAYRNIIRVTIPPNIKVITSNAFQGTLIESIFIPSSVTKICRGAFDCCSHLERIELAPDSKLQVIERHAFKNTSIKSFVILPLVIFVEAEAFAFCEFLQILEIDENTVGK</sequence>
<gene>
    <name evidence="1" type="ORF">M9Y10_006222</name>
</gene>
<dbReference type="PANTHER" id="PTHR45661:SF3">
    <property type="entry name" value="IG-LIKE DOMAIN-CONTAINING PROTEIN"/>
    <property type="match status" value="1"/>
</dbReference>
<comment type="caution">
    <text evidence="1">The sequence shown here is derived from an EMBL/GenBank/DDBJ whole genome shotgun (WGS) entry which is preliminary data.</text>
</comment>
<dbReference type="EMBL" id="JAPFFF010000012">
    <property type="protein sequence ID" value="KAK8876038.1"/>
    <property type="molecule type" value="Genomic_DNA"/>
</dbReference>
<dbReference type="Pfam" id="PF13306">
    <property type="entry name" value="LRR_5"/>
    <property type="match status" value="4"/>
</dbReference>
<name>A0ABR2JFB5_9EUKA</name>
<protein>
    <recommendedName>
        <fullName evidence="3">Surface antigen BspA-like</fullName>
    </recommendedName>
</protein>
<evidence type="ECO:0000313" key="1">
    <source>
        <dbReference type="EMBL" id="KAK8876038.1"/>
    </source>
</evidence>
<dbReference type="Proteomes" id="UP001470230">
    <property type="component" value="Unassembled WGS sequence"/>
</dbReference>
<evidence type="ECO:0008006" key="3">
    <source>
        <dbReference type="Google" id="ProtNLM"/>
    </source>
</evidence>
<dbReference type="InterPro" id="IPR032675">
    <property type="entry name" value="LRR_dom_sf"/>
</dbReference>
<evidence type="ECO:0000313" key="2">
    <source>
        <dbReference type="Proteomes" id="UP001470230"/>
    </source>
</evidence>
<dbReference type="InterPro" id="IPR026906">
    <property type="entry name" value="LRR_5"/>
</dbReference>
<accession>A0ABR2JFB5</accession>
<dbReference type="InterPro" id="IPR053139">
    <property type="entry name" value="Surface_bspA-like"/>
</dbReference>
<reference evidence="1 2" key="1">
    <citation type="submission" date="2024-04" db="EMBL/GenBank/DDBJ databases">
        <title>Tritrichomonas musculus Genome.</title>
        <authorList>
            <person name="Alves-Ferreira E."/>
            <person name="Grigg M."/>
            <person name="Lorenzi H."/>
            <person name="Galac M."/>
        </authorList>
    </citation>
    <scope>NUCLEOTIDE SEQUENCE [LARGE SCALE GENOMIC DNA]</scope>
    <source>
        <strain evidence="1 2">EAF2021</strain>
    </source>
</reference>
<proteinExistence type="predicted"/>
<keyword evidence="2" id="KW-1185">Reference proteome</keyword>
<organism evidence="1 2">
    <name type="scientific">Tritrichomonas musculus</name>
    <dbReference type="NCBI Taxonomy" id="1915356"/>
    <lineage>
        <taxon>Eukaryota</taxon>
        <taxon>Metamonada</taxon>
        <taxon>Parabasalia</taxon>
        <taxon>Tritrichomonadida</taxon>
        <taxon>Tritrichomonadidae</taxon>
        <taxon>Tritrichomonas</taxon>
    </lineage>
</organism>
<dbReference type="Gene3D" id="3.80.10.10">
    <property type="entry name" value="Ribonuclease Inhibitor"/>
    <property type="match status" value="4"/>
</dbReference>
<dbReference type="PANTHER" id="PTHR45661">
    <property type="entry name" value="SURFACE ANTIGEN"/>
    <property type="match status" value="1"/>
</dbReference>
<dbReference type="SUPFAM" id="SSF52058">
    <property type="entry name" value="L domain-like"/>
    <property type="match status" value="1"/>
</dbReference>